<gene>
    <name evidence="2" type="ORF">ACFYKX_11970</name>
</gene>
<evidence type="ECO:0000313" key="2">
    <source>
        <dbReference type="EMBL" id="MFE8701312.1"/>
    </source>
</evidence>
<evidence type="ECO:0000313" key="3">
    <source>
        <dbReference type="Proteomes" id="UP001601059"/>
    </source>
</evidence>
<keyword evidence="1" id="KW-0812">Transmembrane</keyword>
<name>A0ABW6KF26_9BACI</name>
<reference evidence="2 3" key="1">
    <citation type="submission" date="2024-08" db="EMBL/GenBank/DDBJ databases">
        <title>Two novel Cytobacillus novel species.</title>
        <authorList>
            <person name="Liu G."/>
        </authorList>
    </citation>
    <scope>NUCLEOTIDE SEQUENCE [LARGE SCALE GENOMIC DNA]</scope>
    <source>
        <strain evidence="2 3">FJAT-54145</strain>
    </source>
</reference>
<keyword evidence="1" id="KW-0472">Membrane</keyword>
<accession>A0ABW6KF26</accession>
<organism evidence="2 3">
    <name type="scientific">Cytobacillus spartinae</name>
    <dbReference type="NCBI Taxonomy" id="3299023"/>
    <lineage>
        <taxon>Bacteria</taxon>
        <taxon>Bacillati</taxon>
        <taxon>Bacillota</taxon>
        <taxon>Bacilli</taxon>
        <taxon>Bacillales</taxon>
        <taxon>Bacillaceae</taxon>
        <taxon>Cytobacillus</taxon>
    </lineage>
</organism>
<comment type="caution">
    <text evidence="2">The sequence shown here is derived from an EMBL/GenBank/DDBJ whole genome shotgun (WGS) entry which is preliminary data.</text>
</comment>
<protein>
    <submittedName>
        <fullName evidence="2">EYxxD motif small membrane protein</fullName>
    </submittedName>
</protein>
<keyword evidence="3" id="KW-1185">Reference proteome</keyword>
<feature type="transmembrane region" description="Helical" evidence="1">
    <location>
        <begin position="12"/>
        <end position="31"/>
    </location>
</feature>
<dbReference type="Proteomes" id="UP001601059">
    <property type="component" value="Unassembled WGS sequence"/>
</dbReference>
<dbReference type="RefSeq" id="WP_389361511.1">
    <property type="nucleotide sequence ID" value="NZ_JBIACK010000005.1"/>
</dbReference>
<proteinExistence type="predicted"/>
<keyword evidence="1" id="KW-1133">Transmembrane helix</keyword>
<dbReference type="NCBIfam" id="NF045534">
    <property type="entry name" value="small_EYxxD"/>
    <property type="match status" value="1"/>
</dbReference>
<sequence length="40" mass="4747">MDILFWEYVSDMSFILVTVIGSIVAIIYAYMRRSNKRSTR</sequence>
<dbReference type="EMBL" id="JBIACK010000005">
    <property type="protein sequence ID" value="MFE8701312.1"/>
    <property type="molecule type" value="Genomic_DNA"/>
</dbReference>
<evidence type="ECO:0000256" key="1">
    <source>
        <dbReference type="SAM" id="Phobius"/>
    </source>
</evidence>